<feature type="domain" description="Heparan-alpha-glucosaminide N-acetyltransferase catalytic" evidence="2">
    <location>
        <begin position="11"/>
        <end position="110"/>
    </location>
</feature>
<keyword evidence="4" id="KW-1185">Reference proteome</keyword>
<feature type="transmembrane region" description="Helical" evidence="1">
    <location>
        <begin position="53"/>
        <end position="75"/>
    </location>
</feature>
<proteinExistence type="predicted"/>
<feature type="transmembrane region" description="Helical" evidence="1">
    <location>
        <begin position="341"/>
        <end position="367"/>
    </location>
</feature>
<dbReference type="RefSeq" id="WP_348394568.1">
    <property type="nucleotide sequence ID" value="NZ_CP136600.1"/>
</dbReference>
<accession>A0ABZ0GJL3</accession>
<feature type="transmembrane region" description="Helical" evidence="1">
    <location>
        <begin position="275"/>
        <end position="298"/>
    </location>
</feature>
<feature type="transmembrane region" description="Helical" evidence="1">
    <location>
        <begin position="151"/>
        <end position="170"/>
    </location>
</feature>
<evidence type="ECO:0000313" key="4">
    <source>
        <dbReference type="Proteomes" id="UP001301442"/>
    </source>
</evidence>
<evidence type="ECO:0000259" key="2">
    <source>
        <dbReference type="Pfam" id="PF07786"/>
    </source>
</evidence>
<feature type="transmembrane region" description="Helical" evidence="1">
    <location>
        <begin position="182"/>
        <end position="202"/>
    </location>
</feature>
<dbReference type="InterPro" id="IPR012429">
    <property type="entry name" value="HGSNAT_cat"/>
</dbReference>
<reference evidence="3 4" key="1">
    <citation type="submission" date="2023-09" db="EMBL/GenBank/DDBJ databases">
        <authorList>
            <person name="Qi X."/>
        </authorList>
    </citation>
    <scope>NUCLEOTIDE SEQUENCE [LARGE SCALE GENOMIC DNA]</scope>
    <source>
        <strain evidence="3 4">S1-1</strain>
    </source>
</reference>
<feature type="transmembrane region" description="Helical" evidence="1">
    <location>
        <begin position="379"/>
        <end position="398"/>
    </location>
</feature>
<dbReference type="PANTHER" id="PTHR31061">
    <property type="entry name" value="LD22376P"/>
    <property type="match status" value="1"/>
</dbReference>
<keyword evidence="1" id="KW-0472">Membrane</keyword>
<keyword evidence="1" id="KW-0812">Transmembrane</keyword>
<feature type="transmembrane region" description="Helical" evidence="1">
    <location>
        <begin position="12"/>
        <end position="33"/>
    </location>
</feature>
<sequence length="406" mass="45144">MSNSNLSNNNRIDSIDIFRAVTMFFMIFVNDLWTLSNVPSWLGHVKINVDGLGFADAIFPIFLFIVGLSIPLAINRSVENKSGTVKIIKNIAIRTIALVTMGLFMVNYKYLNTDLLLIDKYLWKILMAVGIFLVWMHYRSITILSQKQVKLLQFTGIALLATLAITYQGGSIDNPHWMKVHWWGILGAIGWAYLVSSLLYLVIGQRIALLAATVVLLHFFNVQEFGAFIEGTPAKGEGRPVIDFIVSSSRYALVMSGVLATVIYLRLSKNGQQQWFLYILLALGAASLLYGFLLKPYWGGISKIRTTPSFTGICAGIGFIGLAVFYVVVDKFKLKKWAAPIAPAGTSTLTCYLLPYIIYPVIALLALKLPEYLTTGYVGILKSLLFAYLVIYLTGLLGRVNIKLKV</sequence>
<keyword evidence="1" id="KW-1133">Transmembrane helix</keyword>
<feature type="transmembrane region" description="Helical" evidence="1">
    <location>
        <begin position="249"/>
        <end position="268"/>
    </location>
</feature>
<feature type="transmembrane region" description="Helical" evidence="1">
    <location>
        <begin position="121"/>
        <end position="139"/>
    </location>
</feature>
<evidence type="ECO:0000256" key="1">
    <source>
        <dbReference type="SAM" id="Phobius"/>
    </source>
</evidence>
<organism evidence="3 4">
    <name type="scientific">Thalassotalea fonticola</name>
    <dbReference type="NCBI Taxonomy" id="3065649"/>
    <lineage>
        <taxon>Bacteria</taxon>
        <taxon>Pseudomonadati</taxon>
        <taxon>Pseudomonadota</taxon>
        <taxon>Gammaproteobacteria</taxon>
        <taxon>Alteromonadales</taxon>
        <taxon>Colwelliaceae</taxon>
        <taxon>Thalassotalea</taxon>
    </lineage>
</organism>
<feature type="transmembrane region" description="Helical" evidence="1">
    <location>
        <begin position="310"/>
        <end position="329"/>
    </location>
</feature>
<dbReference type="Proteomes" id="UP001301442">
    <property type="component" value="Chromosome"/>
</dbReference>
<dbReference type="PANTHER" id="PTHR31061:SF24">
    <property type="entry name" value="LD22376P"/>
    <property type="match status" value="1"/>
</dbReference>
<gene>
    <name evidence="3" type="ORF">RI844_10190</name>
</gene>
<dbReference type="Pfam" id="PF07786">
    <property type="entry name" value="HGSNAT_cat"/>
    <property type="match status" value="1"/>
</dbReference>
<feature type="transmembrane region" description="Helical" evidence="1">
    <location>
        <begin position="87"/>
        <end position="106"/>
    </location>
</feature>
<feature type="transmembrane region" description="Helical" evidence="1">
    <location>
        <begin position="209"/>
        <end position="229"/>
    </location>
</feature>
<name>A0ABZ0GJL3_9GAMM</name>
<dbReference type="EMBL" id="CP136600">
    <property type="protein sequence ID" value="WOH35752.1"/>
    <property type="molecule type" value="Genomic_DNA"/>
</dbReference>
<protein>
    <submittedName>
        <fullName evidence="3">DUF5009 domain-containing protein</fullName>
    </submittedName>
</protein>
<evidence type="ECO:0000313" key="3">
    <source>
        <dbReference type="EMBL" id="WOH35752.1"/>
    </source>
</evidence>